<sequence>MHLFLTAVLASTFVSIYATGILNIGLARQGIKMPAGNFRDLRPRKLSRIQVSPKAFKQENKSKQKSDLPHVSKFPNLESLLPLKTSRSYISTRQNVKQTSYSPPVSTSEVILWKLQN</sequence>
<evidence type="ECO:0000313" key="3">
    <source>
        <dbReference type="Proteomes" id="UP000735302"/>
    </source>
</evidence>
<feature type="compositionally biased region" description="Basic and acidic residues" evidence="1">
    <location>
        <begin position="56"/>
        <end position="70"/>
    </location>
</feature>
<organism evidence="2 3">
    <name type="scientific">Plakobranchus ocellatus</name>
    <dbReference type="NCBI Taxonomy" id="259542"/>
    <lineage>
        <taxon>Eukaryota</taxon>
        <taxon>Metazoa</taxon>
        <taxon>Spiralia</taxon>
        <taxon>Lophotrochozoa</taxon>
        <taxon>Mollusca</taxon>
        <taxon>Gastropoda</taxon>
        <taxon>Heterobranchia</taxon>
        <taxon>Euthyneura</taxon>
        <taxon>Panpulmonata</taxon>
        <taxon>Sacoglossa</taxon>
        <taxon>Placobranchoidea</taxon>
        <taxon>Plakobranchidae</taxon>
        <taxon>Plakobranchus</taxon>
    </lineage>
</organism>
<evidence type="ECO:0000313" key="2">
    <source>
        <dbReference type="EMBL" id="GFO48516.1"/>
    </source>
</evidence>
<keyword evidence="3" id="KW-1185">Reference proteome</keyword>
<feature type="non-terminal residue" evidence="2">
    <location>
        <position position="117"/>
    </location>
</feature>
<evidence type="ECO:0000256" key="1">
    <source>
        <dbReference type="SAM" id="MobiDB-lite"/>
    </source>
</evidence>
<proteinExistence type="predicted"/>
<protein>
    <submittedName>
        <fullName evidence="2">Uncharacterized protein</fullName>
    </submittedName>
</protein>
<gene>
    <name evidence="2" type="ORF">PoB_007502100</name>
</gene>
<dbReference type="Proteomes" id="UP000735302">
    <property type="component" value="Unassembled WGS sequence"/>
</dbReference>
<feature type="region of interest" description="Disordered" evidence="1">
    <location>
        <begin position="52"/>
        <end position="73"/>
    </location>
</feature>
<comment type="caution">
    <text evidence="2">The sequence shown here is derived from an EMBL/GenBank/DDBJ whole genome shotgun (WGS) entry which is preliminary data.</text>
</comment>
<dbReference type="EMBL" id="BLXT01008421">
    <property type="protein sequence ID" value="GFO48516.1"/>
    <property type="molecule type" value="Genomic_DNA"/>
</dbReference>
<dbReference type="AlphaFoldDB" id="A0AAV4DWL7"/>
<name>A0AAV4DWL7_9GAST</name>
<reference evidence="2 3" key="1">
    <citation type="journal article" date="2021" name="Elife">
        <title>Chloroplast acquisition without the gene transfer in kleptoplastic sea slugs, Plakobranchus ocellatus.</title>
        <authorList>
            <person name="Maeda T."/>
            <person name="Takahashi S."/>
            <person name="Yoshida T."/>
            <person name="Shimamura S."/>
            <person name="Takaki Y."/>
            <person name="Nagai Y."/>
            <person name="Toyoda A."/>
            <person name="Suzuki Y."/>
            <person name="Arimoto A."/>
            <person name="Ishii H."/>
            <person name="Satoh N."/>
            <person name="Nishiyama T."/>
            <person name="Hasebe M."/>
            <person name="Maruyama T."/>
            <person name="Minagawa J."/>
            <person name="Obokata J."/>
            <person name="Shigenobu S."/>
        </authorList>
    </citation>
    <scope>NUCLEOTIDE SEQUENCE [LARGE SCALE GENOMIC DNA]</scope>
</reference>
<accession>A0AAV4DWL7</accession>